<evidence type="ECO:0000313" key="1">
    <source>
        <dbReference type="EMBL" id="KAL0165101.1"/>
    </source>
</evidence>
<keyword evidence="2" id="KW-1185">Reference proteome</keyword>
<reference evidence="1 2" key="1">
    <citation type="submission" date="2024-05" db="EMBL/GenBank/DDBJ databases">
        <title>Genome sequencing and assembly of Indian major carp, Cirrhinus mrigala (Hamilton, 1822).</title>
        <authorList>
            <person name="Mohindra V."/>
            <person name="Chowdhury L.M."/>
            <person name="Lal K."/>
            <person name="Jena J.K."/>
        </authorList>
    </citation>
    <scope>NUCLEOTIDE SEQUENCE [LARGE SCALE GENOMIC DNA]</scope>
    <source>
        <strain evidence="1">CM1030</strain>
        <tissue evidence="1">Blood</tissue>
    </source>
</reference>
<protein>
    <submittedName>
        <fullName evidence="1">Uncharacterized protein</fullName>
    </submittedName>
</protein>
<gene>
    <name evidence="1" type="ORF">M9458_040854</name>
</gene>
<sequence>SLAGGGLCHKRGLCGSLRPPSAGTITGLLTDSISHNPVPGTPTSGSGLARVASFWRPFIPRS</sequence>
<organism evidence="1 2">
    <name type="scientific">Cirrhinus mrigala</name>
    <name type="common">Mrigala</name>
    <dbReference type="NCBI Taxonomy" id="683832"/>
    <lineage>
        <taxon>Eukaryota</taxon>
        <taxon>Metazoa</taxon>
        <taxon>Chordata</taxon>
        <taxon>Craniata</taxon>
        <taxon>Vertebrata</taxon>
        <taxon>Euteleostomi</taxon>
        <taxon>Actinopterygii</taxon>
        <taxon>Neopterygii</taxon>
        <taxon>Teleostei</taxon>
        <taxon>Ostariophysi</taxon>
        <taxon>Cypriniformes</taxon>
        <taxon>Cyprinidae</taxon>
        <taxon>Labeoninae</taxon>
        <taxon>Labeonini</taxon>
        <taxon>Cirrhinus</taxon>
    </lineage>
</organism>
<feature type="non-terminal residue" evidence="1">
    <location>
        <position position="1"/>
    </location>
</feature>
<evidence type="ECO:0000313" key="2">
    <source>
        <dbReference type="Proteomes" id="UP001529510"/>
    </source>
</evidence>
<proteinExistence type="predicted"/>
<dbReference type="Proteomes" id="UP001529510">
    <property type="component" value="Unassembled WGS sequence"/>
</dbReference>
<feature type="non-terminal residue" evidence="1">
    <location>
        <position position="62"/>
    </location>
</feature>
<comment type="caution">
    <text evidence="1">The sequence shown here is derived from an EMBL/GenBank/DDBJ whole genome shotgun (WGS) entry which is preliminary data.</text>
</comment>
<name>A0ABD0NUZ6_CIRMR</name>
<accession>A0ABD0NUZ6</accession>
<dbReference type="EMBL" id="JAMKFB020000020">
    <property type="protein sequence ID" value="KAL0165101.1"/>
    <property type="molecule type" value="Genomic_DNA"/>
</dbReference>
<dbReference type="AlphaFoldDB" id="A0ABD0NUZ6"/>